<dbReference type="Gene3D" id="3.30.420.340">
    <property type="entry name" value="UvrC, RNAse H endonuclease domain"/>
    <property type="match status" value="1"/>
</dbReference>
<dbReference type="SUPFAM" id="SSF82771">
    <property type="entry name" value="GIY-YIG endonuclease"/>
    <property type="match status" value="1"/>
</dbReference>
<evidence type="ECO:0000259" key="10">
    <source>
        <dbReference type="PROSITE" id="PS50165"/>
    </source>
</evidence>
<comment type="function">
    <text evidence="7">The UvrABC repair system catalyzes the recognition and processing of DNA lesions. UvrC both incises the 5' and 3' sides of the lesion. The N-terminal half is responsible for the 3' incision and the C-terminal half is responsible for the 5' incision.</text>
</comment>
<evidence type="ECO:0000256" key="7">
    <source>
        <dbReference type="HAMAP-Rule" id="MF_00203"/>
    </source>
</evidence>
<dbReference type="InterPro" id="IPR001162">
    <property type="entry name" value="UvrC_RNase_H_dom"/>
</dbReference>
<protein>
    <recommendedName>
        <fullName evidence="7">UvrABC system protein C</fullName>
        <shortName evidence="7">Protein UvrC</shortName>
    </recommendedName>
    <alternativeName>
        <fullName evidence="7">Excinuclease ABC subunit C</fullName>
    </alternativeName>
</protein>
<keyword evidence="1 7" id="KW-0963">Cytoplasm</keyword>
<dbReference type="SMART" id="SM00465">
    <property type="entry name" value="GIYc"/>
    <property type="match status" value="1"/>
</dbReference>
<dbReference type="InterPro" id="IPR010994">
    <property type="entry name" value="RuvA_2-like"/>
</dbReference>
<dbReference type="InterPro" id="IPR000305">
    <property type="entry name" value="GIY-YIG_endonuc"/>
</dbReference>
<reference evidence="11" key="2">
    <citation type="submission" date="2020-09" db="EMBL/GenBank/DDBJ databases">
        <authorList>
            <person name="Sun Q."/>
            <person name="Zhou Y."/>
        </authorList>
    </citation>
    <scope>NUCLEOTIDE SEQUENCE</scope>
    <source>
        <strain evidence="11">CGMCC 1.12214</strain>
    </source>
</reference>
<evidence type="ECO:0000256" key="5">
    <source>
        <dbReference type="ARBA" id="ARBA00023204"/>
    </source>
</evidence>
<dbReference type="SUPFAM" id="SSF47781">
    <property type="entry name" value="RuvA domain 2-like"/>
    <property type="match status" value="1"/>
</dbReference>
<accession>A0A917I9N3</accession>
<evidence type="ECO:0000256" key="3">
    <source>
        <dbReference type="ARBA" id="ARBA00022769"/>
    </source>
</evidence>
<dbReference type="Pfam" id="PF01541">
    <property type="entry name" value="GIY-YIG"/>
    <property type="match status" value="1"/>
</dbReference>
<dbReference type="NCBIfam" id="NF001824">
    <property type="entry name" value="PRK00558.1-5"/>
    <property type="match status" value="1"/>
</dbReference>
<dbReference type="GO" id="GO:0003677">
    <property type="term" value="F:DNA binding"/>
    <property type="evidence" value="ECO:0007669"/>
    <property type="project" value="UniProtKB-UniRule"/>
</dbReference>
<comment type="caution">
    <text evidence="11">The sequence shown here is derived from an EMBL/GenBank/DDBJ whole genome shotgun (WGS) entry which is preliminary data.</text>
</comment>
<dbReference type="InterPro" id="IPR050066">
    <property type="entry name" value="UvrABC_protein_C"/>
</dbReference>
<dbReference type="PROSITE" id="PS50151">
    <property type="entry name" value="UVR"/>
    <property type="match status" value="1"/>
</dbReference>
<dbReference type="InterPro" id="IPR038476">
    <property type="entry name" value="UvrC_RNase_H_dom_sf"/>
</dbReference>
<gene>
    <name evidence="7 11" type="primary">uvrC</name>
    <name evidence="11" type="ORF">GCM10007036_32100</name>
</gene>
<comment type="subunit">
    <text evidence="7">Interacts with UvrB in an incision complex.</text>
</comment>
<proteinExistence type="inferred from homology"/>
<keyword evidence="12" id="KW-1185">Reference proteome</keyword>
<dbReference type="Gene3D" id="3.40.1440.10">
    <property type="entry name" value="GIY-YIG endonuclease"/>
    <property type="match status" value="1"/>
</dbReference>
<dbReference type="GO" id="GO:0009380">
    <property type="term" value="C:excinuclease repair complex"/>
    <property type="evidence" value="ECO:0007669"/>
    <property type="project" value="InterPro"/>
</dbReference>
<dbReference type="NCBIfam" id="TIGR00194">
    <property type="entry name" value="uvrC"/>
    <property type="match status" value="1"/>
</dbReference>
<evidence type="ECO:0000313" key="12">
    <source>
        <dbReference type="Proteomes" id="UP000603912"/>
    </source>
</evidence>
<dbReference type="Gene3D" id="4.10.860.10">
    <property type="entry name" value="UVR domain"/>
    <property type="match status" value="1"/>
</dbReference>
<dbReference type="Pfam" id="PF02151">
    <property type="entry name" value="UVR"/>
    <property type="match status" value="1"/>
</dbReference>
<dbReference type="FunFam" id="3.30.420.340:FF:000001">
    <property type="entry name" value="UvrABC system protein C"/>
    <property type="match status" value="1"/>
</dbReference>
<comment type="subcellular location">
    <subcellularLocation>
        <location evidence="7">Cytoplasm</location>
    </subcellularLocation>
</comment>
<dbReference type="InterPro" id="IPR004791">
    <property type="entry name" value="UvrC"/>
</dbReference>
<evidence type="ECO:0000313" key="11">
    <source>
        <dbReference type="EMBL" id="GGH25166.1"/>
    </source>
</evidence>
<keyword evidence="3 7" id="KW-0228">DNA excision</keyword>
<reference evidence="11" key="1">
    <citation type="journal article" date="2014" name="Int. J. Syst. Evol. Microbiol.">
        <title>Complete genome sequence of Corynebacterium casei LMG S-19264T (=DSM 44701T), isolated from a smear-ripened cheese.</title>
        <authorList>
            <consortium name="US DOE Joint Genome Institute (JGI-PGF)"/>
            <person name="Walter F."/>
            <person name="Albersmeier A."/>
            <person name="Kalinowski J."/>
            <person name="Ruckert C."/>
        </authorList>
    </citation>
    <scope>NUCLEOTIDE SEQUENCE</scope>
    <source>
        <strain evidence="11">CGMCC 1.12214</strain>
    </source>
</reference>
<dbReference type="Gene3D" id="1.10.150.20">
    <property type="entry name" value="5' to 3' exonuclease, C-terminal subdomain"/>
    <property type="match status" value="1"/>
</dbReference>
<organism evidence="11 12">
    <name type="scientific">Alsobacter metallidurans</name>
    <dbReference type="NCBI Taxonomy" id="340221"/>
    <lineage>
        <taxon>Bacteria</taxon>
        <taxon>Pseudomonadati</taxon>
        <taxon>Pseudomonadota</taxon>
        <taxon>Alphaproteobacteria</taxon>
        <taxon>Hyphomicrobiales</taxon>
        <taxon>Alsobacteraceae</taxon>
        <taxon>Alsobacter</taxon>
    </lineage>
</organism>
<keyword evidence="4 7" id="KW-0267">Excision nuclease</keyword>
<dbReference type="InterPro" id="IPR035901">
    <property type="entry name" value="GIY-YIG_endonuc_sf"/>
</dbReference>
<dbReference type="FunFam" id="3.40.1440.10:FF:000001">
    <property type="entry name" value="UvrABC system protein C"/>
    <property type="match status" value="1"/>
</dbReference>
<evidence type="ECO:0000256" key="6">
    <source>
        <dbReference type="ARBA" id="ARBA00023236"/>
    </source>
</evidence>
<feature type="domain" description="UVR" evidence="8">
    <location>
        <begin position="292"/>
        <end position="327"/>
    </location>
</feature>
<dbReference type="SUPFAM" id="SSF46600">
    <property type="entry name" value="C-terminal UvrC-binding domain of UvrB"/>
    <property type="match status" value="1"/>
</dbReference>
<evidence type="ECO:0000256" key="1">
    <source>
        <dbReference type="ARBA" id="ARBA00022490"/>
    </source>
</evidence>
<dbReference type="Pfam" id="PF22920">
    <property type="entry name" value="UvrC_RNaseH"/>
    <property type="match status" value="1"/>
</dbReference>
<dbReference type="Pfam" id="PF14520">
    <property type="entry name" value="HHH_5"/>
    <property type="match status" value="1"/>
</dbReference>
<dbReference type="HAMAP" id="MF_00203">
    <property type="entry name" value="UvrC"/>
    <property type="match status" value="1"/>
</dbReference>
<comment type="similarity">
    <text evidence="7">Belongs to the UvrC family.</text>
</comment>
<dbReference type="CDD" id="cd10434">
    <property type="entry name" value="GIY-YIG_UvrC_Cho"/>
    <property type="match status" value="1"/>
</dbReference>
<keyword evidence="6 7" id="KW-0742">SOS response</keyword>
<dbReference type="AlphaFoldDB" id="A0A917I9N3"/>
<keyword evidence="2 7" id="KW-0227">DNA damage</keyword>
<dbReference type="Proteomes" id="UP000603912">
    <property type="component" value="Unassembled WGS sequence"/>
</dbReference>
<name>A0A917I9N3_9HYPH</name>
<dbReference type="InterPro" id="IPR001943">
    <property type="entry name" value="UVR_dom"/>
</dbReference>
<evidence type="ECO:0000256" key="4">
    <source>
        <dbReference type="ARBA" id="ARBA00022881"/>
    </source>
</evidence>
<dbReference type="Pfam" id="PF08459">
    <property type="entry name" value="UvrC_RNaseH_dom"/>
    <property type="match status" value="1"/>
</dbReference>
<dbReference type="PANTHER" id="PTHR30562">
    <property type="entry name" value="UVRC/OXIDOREDUCTASE"/>
    <property type="match status" value="1"/>
</dbReference>
<dbReference type="InterPro" id="IPR003583">
    <property type="entry name" value="Hlx-hairpin-Hlx_DNA-bd_motif"/>
</dbReference>
<dbReference type="InterPro" id="IPR047296">
    <property type="entry name" value="GIY-YIG_UvrC_Cho"/>
</dbReference>
<dbReference type="EMBL" id="BMES01000002">
    <property type="protein sequence ID" value="GGH25166.1"/>
    <property type="molecule type" value="Genomic_DNA"/>
</dbReference>
<dbReference type="GO" id="GO:0009381">
    <property type="term" value="F:excinuclease ABC activity"/>
    <property type="evidence" value="ECO:0007669"/>
    <property type="project" value="UniProtKB-UniRule"/>
</dbReference>
<feature type="domain" description="UvrC family homology region profile" evidence="10">
    <location>
        <begin position="343"/>
        <end position="588"/>
    </location>
</feature>
<sequence length="717" mass="79421">MRLRATRNGMTLFSAASSSYISPMASSPRTTRPAAEPAPDVFDDEALQDDLDAEAELDQLGEQGLDDDIAEQAGLDIDFEGPTANSRVKHGVEVIRAFWQTLPNGPGVYRMIDADDGVLYVGKARSLKKRVASYARGVGHSTRILRVIAETARMEFVTTQTETEALLLEANLIKQLKPRFNVLLRDDKSFPYILLTGDHVSPQLTKHRGARNRPGDYFGPFASVWAVNRTLNALQRAFLLRSCTDSYYENRTRPCLLHQIKRCSGPCTGEVGHVEYARLAAQARDFLRGKSKGVKAQLAADMQKASDELEFERAARYRDRLAALSAIQGSQDINPQNTEEADVFALHEEAGQFCVEVFFFRNFQNWGNRDYFPKADKTTPATEVLAAFIAQFYDDKPPPRLVLLSHEIDERTLLEEALTATAGGRVEVNVPKRGEKRDLVEHAAKNAREALGRRLADTSSQQKLLGAVAQAFGLPTAPRRVEVYDNSHIMGTNAVGGMVVAGPAGFSKAHYRTFNIKSEELTPGDDYGMMREVLKRRFSRLMKENPRDAAAAAQAPERERDIGEMPAWPDLVLIDGGRGQLDAARQTLEEIGLTDVPLVGVAKGPDRDAGRETFFVPGRDPFKLAPRDPALYFIQRLRDEAHRFAIGTHRAKRKREFTKSPLDEISGIGPARKRALLLHFGTAKAIARASLDDLARTPGVNAATAKAVYDHFHEGRG</sequence>
<dbReference type="SMART" id="SM00278">
    <property type="entry name" value="HhH1"/>
    <property type="match status" value="2"/>
</dbReference>
<evidence type="ECO:0000259" key="8">
    <source>
        <dbReference type="PROSITE" id="PS50151"/>
    </source>
</evidence>
<evidence type="ECO:0000256" key="2">
    <source>
        <dbReference type="ARBA" id="ARBA00022763"/>
    </source>
</evidence>
<keyword evidence="5 7" id="KW-0234">DNA repair</keyword>
<dbReference type="PANTHER" id="PTHR30562:SF1">
    <property type="entry name" value="UVRABC SYSTEM PROTEIN C"/>
    <property type="match status" value="1"/>
</dbReference>
<dbReference type="InterPro" id="IPR036876">
    <property type="entry name" value="UVR_dom_sf"/>
</dbReference>
<dbReference type="GO" id="GO:0009432">
    <property type="term" value="P:SOS response"/>
    <property type="evidence" value="ECO:0007669"/>
    <property type="project" value="UniProtKB-UniRule"/>
</dbReference>
<dbReference type="PROSITE" id="PS50165">
    <property type="entry name" value="UVRC"/>
    <property type="match status" value="1"/>
</dbReference>
<evidence type="ECO:0000259" key="9">
    <source>
        <dbReference type="PROSITE" id="PS50164"/>
    </source>
</evidence>
<dbReference type="GO" id="GO:0005737">
    <property type="term" value="C:cytoplasm"/>
    <property type="evidence" value="ECO:0007669"/>
    <property type="project" value="UniProtKB-SubCell"/>
</dbReference>
<feature type="domain" description="GIY-YIG" evidence="9">
    <location>
        <begin position="104"/>
        <end position="182"/>
    </location>
</feature>
<dbReference type="GO" id="GO:0006289">
    <property type="term" value="P:nucleotide-excision repair"/>
    <property type="evidence" value="ECO:0007669"/>
    <property type="project" value="UniProtKB-UniRule"/>
</dbReference>
<dbReference type="PROSITE" id="PS50164">
    <property type="entry name" value="GIY_YIG"/>
    <property type="match status" value="1"/>
</dbReference>